<name>A0A840NL84_9HYPH</name>
<evidence type="ECO:0000313" key="2">
    <source>
        <dbReference type="EMBL" id="MBB5073396.1"/>
    </source>
</evidence>
<sequence>MPERFKYIVASIYSDGNLNYFLLLFGSFTAIPFWISYHEEIVRILKIFFSYGGVGWSKKYVFWVLALFLCVVFVLALLMFILI</sequence>
<reference evidence="2 3" key="1">
    <citation type="submission" date="2020-08" db="EMBL/GenBank/DDBJ databases">
        <title>Genomic Encyclopedia of Type Strains, Phase IV (KMG-IV): sequencing the most valuable type-strain genomes for metagenomic binning, comparative biology and taxonomic classification.</title>
        <authorList>
            <person name="Goeker M."/>
        </authorList>
    </citation>
    <scope>NUCLEOTIDE SEQUENCE [LARGE SCALE GENOMIC DNA]</scope>
    <source>
        <strain evidence="2 3">DSM 28538</strain>
    </source>
</reference>
<keyword evidence="3" id="KW-1185">Reference proteome</keyword>
<protein>
    <submittedName>
        <fullName evidence="2">Uncharacterized protein</fullName>
    </submittedName>
</protein>
<dbReference type="EMBL" id="JACHIM010000002">
    <property type="protein sequence ID" value="MBB5073396.1"/>
    <property type="molecule type" value="Genomic_DNA"/>
</dbReference>
<evidence type="ECO:0000313" key="3">
    <source>
        <dbReference type="Proteomes" id="UP000561417"/>
    </source>
</evidence>
<organism evidence="2 3">
    <name type="scientific">Bartonella callosciuri</name>
    <dbReference type="NCBI Taxonomy" id="686223"/>
    <lineage>
        <taxon>Bacteria</taxon>
        <taxon>Pseudomonadati</taxon>
        <taxon>Pseudomonadota</taxon>
        <taxon>Alphaproteobacteria</taxon>
        <taxon>Hyphomicrobiales</taxon>
        <taxon>Bartonellaceae</taxon>
        <taxon>Bartonella</taxon>
    </lineage>
</organism>
<gene>
    <name evidence="2" type="ORF">HNQ69_000517</name>
</gene>
<feature type="transmembrane region" description="Helical" evidence="1">
    <location>
        <begin position="20"/>
        <end position="39"/>
    </location>
</feature>
<keyword evidence="1" id="KW-0812">Transmembrane</keyword>
<feature type="transmembrane region" description="Helical" evidence="1">
    <location>
        <begin position="60"/>
        <end position="82"/>
    </location>
</feature>
<comment type="caution">
    <text evidence="2">The sequence shown here is derived from an EMBL/GenBank/DDBJ whole genome shotgun (WGS) entry which is preliminary data.</text>
</comment>
<keyword evidence="1" id="KW-1133">Transmembrane helix</keyword>
<accession>A0A840NL84</accession>
<evidence type="ECO:0000256" key="1">
    <source>
        <dbReference type="SAM" id="Phobius"/>
    </source>
</evidence>
<proteinExistence type="predicted"/>
<dbReference type="AlphaFoldDB" id="A0A840NL84"/>
<keyword evidence="1" id="KW-0472">Membrane</keyword>
<dbReference type="Proteomes" id="UP000561417">
    <property type="component" value="Unassembled WGS sequence"/>
</dbReference>